<protein>
    <submittedName>
        <fullName evidence="2">Zinc finger C2H2-type domain-containing protein</fullName>
    </submittedName>
</protein>
<sequence>MLEASPMIVSALSETNRPSLNSLTIRCPACELRLTTAFELRRHAITEHLASLDVHNRMDIPCFSCTVFTCAVCGAASSECCAVEEHYRACHSIPSHDPLKCAILAQRVKLVPCSEDSSRDSSDSEDDSIPMVIVRSESEIALLNGTGTPVNTNQPPSLTFSTPLPAVPSVKVCAAGSPLRIHNTPMSSASIQPTSQPSTIQTTATTTAPITTATSVSAKVVSTTSSPVSTSATANGGALSRNNVTVVVPDRSSGTKAVRLPFQNWTELILRSEKKFMCMLCRRGIYSGRTEVVFHAVTRHLLTNEIEHDLARYARLSDILKRQIGQYFADGMRIRSGVHYKDAKRVEAALFRSIELHLRYRPLDDTTKEPRLYKCSGCGTAFHDTQAAYAHVNEELRVSLPEFMRARSCPWSLSTREEWVWRVPDLQIEPLPGKTTVSGTGGVWDPNEEVQLVLGDRIHKLGISRAGDQPIAAKPTTLKALAPVPSSLTINTTVTSVATSTRASVTNPIQSVPSLTVITTPSTINTALNNTVVGHNAVATAADVVKSLVAVAGLLQPKSVACVPTAMGQASAAIPIATPIFKIESADALDHVVVRPG</sequence>
<organism evidence="2 3">
    <name type="scientific">Fasciola gigantica</name>
    <name type="common">Giant liver fluke</name>
    <dbReference type="NCBI Taxonomy" id="46835"/>
    <lineage>
        <taxon>Eukaryota</taxon>
        <taxon>Metazoa</taxon>
        <taxon>Spiralia</taxon>
        <taxon>Lophotrochozoa</taxon>
        <taxon>Platyhelminthes</taxon>
        <taxon>Trematoda</taxon>
        <taxon>Digenea</taxon>
        <taxon>Plagiorchiida</taxon>
        <taxon>Echinostomata</taxon>
        <taxon>Echinostomatoidea</taxon>
        <taxon>Fasciolidae</taxon>
        <taxon>Fasciola</taxon>
    </lineage>
</organism>
<feature type="domain" description="C2H2-type" evidence="1">
    <location>
        <begin position="276"/>
        <end position="300"/>
    </location>
</feature>
<gene>
    <name evidence="2" type="ORF">FGIG_09846</name>
</gene>
<feature type="domain" description="C2H2-type" evidence="1">
    <location>
        <begin position="373"/>
        <end position="393"/>
    </location>
</feature>
<evidence type="ECO:0000313" key="3">
    <source>
        <dbReference type="Proteomes" id="UP000316759"/>
    </source>
</evidence>
<feature type="domain" description="C2H2-type" evidence="1">
    <location>
        <begin position="68"/>
        <end position="91"/>
    </location>
</feature>
<dbReference type="SMART" id="SM00355">
    <property type="entry name" value="ZnF_C2H2"/>
    <property type="match status" value="4"/>
</dbReference>
<comment type="caution">
    <text evidence="2">The sequence shown here is derived from an EMBL/GenBank/DDBJ whole genome shotgun (WGS) entry which is preliminary data.</text>
</comment>
<dbReference type="OrthoDB" id="5351233at2759"/>
<accession>A0A504YUS0</accession>
<dbReference type="STRING" id="46835.A0A504YUS0"/>
<evidence type="ECO:0000313" key="2">
    <source>
        <dbReference type="EMBL" id="TPP65083.1"/>
    </source>
</evidence>
<dbReference type="InterPro" id="IPR013087">
    <property type="entry name" value="Znf_C2H2_type"/>
</dbReference>
<evidence type="ECO:0000259" key="1">
    <source>
        <dbReference type="SMART" id="SM00355"/>
    </source>
</evidence>
<dbReference type="Proteomes" id="UP000316759">
    <property type="component" value="Unassembled WGS sequence"/>
</dbReference>
<proteinExistence type="predicted"/>
<dbReference type="AlphaFoldDB" id="A0A504YUS0"/>
<dbReference type="EMBL" id="SUNJ01003650">
    <property type="protein sequence ID" value="TPP65083.1"/>
    <property type="molecule type" value="Genomic_DNA"/>
</dbReference>
<feature type="domain" description="C2H2-type" evidence="1">
    <location>
        <begin position="25"/>
        <end position="48"/>
    </location>
</feature>
<name>A0A504YUS0_FASGI</name>
<reference evidence="2 3" key="1">
    <citation type="submission" date="2019-04" db="EMBL/GenBank/DDBJ databases">
        <title>Annotation for the trematode Fasciola gigantica.</title>
        <authorList>
            <person name="Choi Y.-J."/>
        </authorList>
    </citation>
    <scope>NUCLEOTIDE SEQUENCE [LARGE SCALE GENOMIC DNA]</scope>
    <source>
        <strain evidence="2">Uganda_cow_1</strain>
    </source>
</reference>
<keyword evidence="3" id="KW-1185">Reference proteome</keyword>